<sequence>MVADLETLPRLGMIESAFPTLLQLASHIPLPYFRDAMQAGNRIAVYADQLIMAYRDSATRAPSNLKPTLFTKLFHVRCDDLSDINIASEAQGYIAVCRNDEIQKALVRELDTLPSSFGDDELKKLQFLNHVVNGSLLLYATNPSSRPRNPPSPGADLGDHWIPSGVTVSTQAYSLHRDSSVFPDPESFNPWRWASTTKEMKRAFMPFGLHLAIWEIRLGAAYFFRAFPDARMSTRDNMSDFDMQQVCYFIISPQGKRCLIESMPKA</sequence>
<dbReference type="InterPro" id="IPR050121">
    <property type="entry name" value="Cytochrome_P450_monoxygenase"/>
</dbReference>
<dbReference type="GO" id="GO:0005506">
    <property type="term" value="F:iron ion binding"/>
    <property type="evidence" value="ECO:0007669"/>
    <property type="project" value="InterPro"/>
</dbReference>
<evidence type="ECO:0000256" key="3">
    <source>
        <dbReference type="ARBA" id="ARBA00023002"/>
    </source>
</evidence>
<dbReference type="PANTHER" id="PTHR24305">
    <property type="entry name" value="CYTOCHROME P450"/>
    <property type="match status" value="1"/>
</dbReference>
<gene>
    <name evidence="4" type="ORF">PEGY_LOCUS10339</name>
</gene>
<keyword evidence="3" id="KW-0560">Oxidoreductase</keyword>
<organism evidence="4 5">
    <name type="scientific">Penicillium egyptiacum</name>
    <dbReference type="NCBI Taxonomy" id="1303716"/>
    <lineage>
        <taxon>Eukaryota</taxon>
        <taxon>Fungi</taxon>
        <taxon>Dikarya</taxon>
        <taxon>Ascomycota</taxon>
        <taxon>Pezizomycotina</taxon>
        <taxon>Eurotiomycetes</taxon>
        <taxon>Eurotiomycetidae</taxon>
        <taxon>Eurotiales</taxon>
        <taxon>Aspergillaceae</taxon>
        <taxon>Penicillium</taxon>
    </lineage>
</organism>
<comment type="caution">
    <text evidence="4">The sequence shown here is derived from an EMBL/GenBank/DDBJ whole genome shotgun (WGS) entry which is preliminary data.</text>
</comment>
<protein>
    <submittedName>
        <fullName evidence="4">Uncharacterized protein</fullName>
    </submittedName>
</protein>
<dbReference type="Gene3D" id="1.10.630.10">
    <property type="entry name" value="Cytochrome P450"/>
    <property type="match status" value="1"/>
</dbReference>
<dbReference type="SUPFAM" id="SSF48264">
    <property type="entry name" value="Cytochrome P450"/>
    <property type="match status" value="1"/>
</dbReference>
<dbReference type="GO" id="GO:0004497">
    <property type="term" value="F:monooxygenase activity"/>
    <property type="evidence" value="ECO:0007669"/>
    <property type="project" value="InterPro"/>
</dbReference>
<dbReference type="Pfam" id="PF00067">
    <property type="entry name" value="p450"/>
    <property type="match status" value="1"/>
</dbReference>
<proteinExistence type="inferred from homology"/>
<dbReference type="EMBL" id="CAJVRC010000902">
    <property type="protein sequence ID" value="CAG8909543.1"/>
    <property type="molecule type" value="Genomic_DNA"/>
</dbReference>
<reference evidence="4" key="1">
    <citation type="submission" date="2021-07" db="EMBL/GenBank/DDBJ databases">
        <authorList>
            <person name="Branca A.L. A."/>
        </authorList>
    </citation>
    <scope>NUCLEOTIDE SEQUENCE</scope>
</reference>
<dbReference type="AlphaFoldDB" id="A0A9W4P9Z2"/>
<dbReference type="GO" id="GO:0016705">
    <property type="term" value="F:oxidoreductase activity, acting on paired donors, with incorporation or reduction of molecular oxygen"/>
    <property type="evidence" value="ECO:0007669"/>
    <property type="project" value="InterPro"/>
</dbReference>
<dbReference type="Proteomes" id="UP001154252">
    <property type="component" value="Unassembled WGS sequence"/>
</dbReference>
<keyword evidence="5" id="KW-1185">Reference proteome</keyword>
<keyword evidence="2" id="KW-0408">Iron</keyword>
<accession>A0A9W4P9Z2</accession>
<dbReference type="InterPro" id="IPR036396">
    <property type="entry name" value="Cyt_P450_sf"/>
</dbReference>
<evidence type="ECO:0000256" key="1">
    <source>
        <dbReference type="ARBA" id="ARBA00010617"/>
    </source>
</evidence>
<keyword evidence="2" id="KW-0479">Metal-binding</keyword>
<dbReference type="GO" id="GO:0020037">
    <property type="term" value="F:heme binding"/>
    <property type="evidence" value="ECO:0007669"/>
    <property type="project" value="InterPro"/>
</dbReference>
<evidence type="ECO:0000256" key="2">
    <source>
        <dbReference type="ARBA" id="ARBA00022617"/>
    </source>
</evidence>
<keyword evidence="2" id="KW-0349">Heme</keyword>
<dbReference type="OrthoDB" id="1470350at2759"/>
<evidence type="ECO:0000313" key="5">
    <source>
        <dbReference type="Proteomes" id="UP001154252"/>
    </source>
</evidence>
<dbReference type="GO" id="GO:0043386">
    <property type="term" value="P:mycotoxin biosynthetic process"/>
    <property type="evidence" value="ECO:0007669"/>
    <property type="project" value="UniProtKB-ARBA"/>
</dbReference>
<dbReference type="PANTHER" id="PTHR24305:SF96">
    <property type="entry name" value="CYTOCHROME P450 MONOOXYGENASE STCB-RELATED"/>
    <property type="match status" value="1"/>
</dbReference>
<name>A0A9W4P9Z2_9EURO</name>
<dbReference type="InterPro" id="IPR001128">
    <property type="entry name" value="Cyt_P450"/>
</dbReference>
<evidence type="ECO:0000313" key="4">
    <source>
        <dbReference type="EMBL" id="CAG8909543.1"/>
    </source>
</evidence>
<comment type="similarity">
    <text evidence="1">Belongs to the cytochrome P450 family.</text>
</comment>